<evidence type="ECO:0000313" key="1">
    <source>
        <dbReference type="EMBL" id="ADO83601.1"/>
    </source>
</evidence>
<proteinExistence type="predicted"/>
<dbReference type="SUPFAM" id="SSF81901">
    <property type="entry name" value="HCP-like"/>
    <property type="match status" value="1"/>
</dbReference>
<dbReference type="Proteomes" id="UP000006875">
    <property type="component" value="Chromosome"/>
</dbReference>
<keyword evidence="2" id="KW-1185">Reference proteome</keyword>
<organism evidence="1 2">
    <name type="scientific">Ilyobacter polytropus (strain ATCC 51220 / DSM 2926 / LMG 16218 / CuHBu1)</name>
    <dbReference type="NCBI Taxonomy" id="572544"/>
    <lineage>
        <taxon>Bacteria</taxon>
        <taxon>Fusobacteriati</taxon>
        <taxon>Fusobacteriota</taxon>
        <taxon>Fusobacteriia</taxon>
        <taxon>Fusobacteriales</taxon>
        <taxon>Fusobacteriaceae</taxon>
        <taxon>Ilyobacter</taxon>
    </lineage>
</organism>
<evidence type="ECO:0000313" key="2">
    <source>
        <dbReference type="Proteomes" id="UP000006875"/>
    </source>
</evidence>
<accession>E3H9S2</accession>
<gene>
    <name evidence="1" type="ordered locus">Ilyop_1830</name>
</gene>
<evidence type="ECO:0008006" key="3">
    <source>
        <dbReference type="Google" id="ProtNLM"/>
    </source>
</evidence>
<reference evidence="1 2" key="1">
    <citation type="journal article" date="2010" name="Stand. Genomic Sci.">
        <title>Complete genome sequence of Ilyobacter polytropus type strain (CuHbu1).</title>
        <authorList>
            <person name="Sikorski J."/>
            <person name="Chertkov O."/>
            <person name="Lapidus A."/>
            <person name="Nolan M."/>
            <person name="Lucas S."/>
            <person name="Del Rio T.G."/>
            <person name="Tice H."/>
            <person name="Cheng J.F."/>
            <person name="Tapia R."/>
            <person name="Han C."/>
            <person name="Goodwin L."/>
            <person name="Pitluck S."/>
            <person name="Liolios K."/>
            <person name="Ivanova N."/>
            <person name="Mavromatis K."/>
            <person name="Mikhailova N."/>
            <person name="Pati A."/>
            <person name="Chen A."/>
            <person name="Palaniappan K."/>
            <person name="Land M."/>
            <person name="Hauser L."/>
            <person name="Chang Y.J."/>
            <person name="Jeffries C.D."/>
            <person name="Brambilla E."/>
            <person name="Yasawong M."/>
            <person name="Rohde M."/>
            <person name="Pukall R."/>
            <person name="Spring S."/>
            <person name="Goker M."/>
            <person name="Woyke T."/>
            <person name="Bristow J."/>
            <person name="Eisen J.A."/>
            <person name="Markowitz V."/>
            <person name="Hugenholtz P."/>
            <person name="Kyrpides N.C."/>
            <person name="Klenk H.P."/>
        </authorList>
    </citation>
    <scope>NUCLEOTIDE SEQUENCE [LARGE SCALE GENOMIC DNA]</scope>
    <source>
        <strain evidence="2">ATCC 51220 / DSM 2926 / LMG 16218 / CuHBu1</strain>
    </source>
</reference>
<protein>
    <recommendedName>
        <fullName evidence="3">Tetratricopeptide repeat protein</fullName>
    </recommendedName>
</protein>
<dbReference type="OrthoDB" id="5294078at2"/>
<dbReference type="STRING" id="572544.Ilyop_1830"/>
<dbReference type="Gene3D" id="1.25.40.10">
    <property type="entry name" value="Tetratricopeptide repeat domain"/>
    <property type="match status" value="1"/>
</dbReference>
<dbReference type="KEGG" id="ipo:Ilyop_1830"/>
<dbReference type="InterPro" id="IPR011990">
    <property type="entry name" value="TPR-like_helical_dom_sf"/>
</dbReference>
<sequence>MRKSYFILGIGAILLLFAMEGRLKEEDYKVFSKSYKERSGMDRNTFAARALGIKKTARSFLWMGHVVKTGALLGGDPKEGIEALKKGSERISYLDPYFVRNYSFTGGILAFIRTYKDFEGAFGILEKGMRYNPNESMLKKYLAGTVAGKKGNSRELLKLFEEIVKESRDDLLMNTLAFSYEKIYEESGERQYLEKSIYYWKELLDSKDDKYKKRAEEKLLKYLEDKKQKK</sequence>
<dbReference type="RefSeq" id="WP_013388263.1">
    <property type="nucleotide sequence ID" value="NC_014632.1"/>
</dbReference>
<dbReference type="AlphaFoldDB" id="E3H9S2"/>
<dbReference type="EMBL" id="CP002281">
    <property type="protein sequence ID" value="ADO83601.1"/>
    <property type="molecule type" value="Genomic_DNA"/>
</dbReference>
<dbReference type="HOGENOM" id="CLU_1203529_0_0_0"/>
<name>E3H9S2_ILYPC</name>